<dbReference type="OrthoDB" id="5871133at2"/>
<proteinExistence type="predicted"/>
<dbReference type="KEGG" id="bsan:CHH28_03230"/>
<reference evidence="1 2" key="1">
    <citation type="submission" date="2017-07" db="EMBL/GenBank/DDBJ databases">
        <title>Annotated genome sequence of Bacterioplanes sanyensis isolated from Red Sea.</title>
        <authorList>
            <person name="Rehman Z.U."/>
        </authorList>
    </citation>
    <scope>NUCLEOTIDE SEQUENCE [LARGE SCALE GENOMIC DNA]</scope>
    <source>
        <strain evidence="1 2">NV9</strain>
    </source>
</reference>
<gene>
    <name evidence="1" type="ORF">CHH28_03230</name>
</gene>
<dbReference type="PROSITE" id="PS51257">
    <property type="entry name" value="PROKAR_LIPOPROTEIN"/>
    <property type="match status" value="1"/>
</dbReference>
<name>A0A222FP65_9GAMM</name>
<evidence type="ECO:0000313" key="2">
    <source>
        <dbReference type="Proteomes" id="UP000202440"/>
    </source>
</evidence>
<dbReference type="AlphaFoldDB" id="A0A222FP65"/>
<evidence type="ECO:0000313" key="1">
    <source>
        <dbReference type="EMBL" id="ASP40815.1"/>
    </source>
</evidence>
<evidence type="ECO:0008006" key="3">
    <source>
        <dbReference type="Google" id="ProtNLM"/>
    </source>
</evidence>
<dbReference type="EMBL" id="CP022530">
    <property type="protein sequence ID" value="ASP40815.1"/>
    <property type="molecule type" value="Genomic_DNA"/>
</dbReference>
<keyword evidence="2" id="KW-1185">Reference proteome</keyword>
<sequence length="139" mass="14700">MRLIFLLLSLASVGCARLDQVQFGSLDQSAGQLTPVSFAVNELGLDMAAGAEIARQLSSGQASQDLQALRDILALINMGPRTGNPVFDDSYSDHILASILAQCPSGQLTGLRSIREGIAYGPVSGEVVRIDGFCIHPRS</sequence>
<dbReference type="Proteomes" id="UP000202440">
    <property type="component" value="Chromosome"/>
</dbReference>
<organism evidence="1 2">
    <name type="scientific">Bacterioplanes sanyensis</name>
    <dbReference type="NCBI Taxonomy" id="1249553"/>
    <lineage>
        <taxon>Bacteria</taxon>
        <taxon>Pseudomonadati</taxon>
        <taxon>Pseudomonadota</taxon>
        <taxon>Gammaproteobacteria</taxon>
        <taxon>Oceanospirillales</taxon>
        <taxon>Oceanospirillaceae</taxon>
        <taxon>Bacterioplanes</taxon>
    </lineage>
</organism>
<protein>
    <recommendedName>
        <fullName evidence="3">Lipoprotein</fullName>
    </recommendedName>
</protein>
<accession>A0A222FP65</accession>